<evidence type="ECO:0000256" key="4">
    <source>
        <dbReference type="ARBA" id="ARBA00022692"/>
    </source>
</evidence>
<dbReference type="PROSITE" id="PS50850">
    <property type="entry name" value="MFS"/>
    <property type="match status" value="1"/>
</dbReference>
<feature type="transmembrane region" description="Helical" evidence="7">
    <location>
        <begin position="204"/>
        <end position="224"/>
    </location>
</feature>
<organism evidence="9 10">
    <name type="scientific">Oenococcus oeni</name>
    <name type="common">Leuconostoc oenos</name>
    <dbReference type="NCBI Taxonomy" id="1247"/>
    <lineage>
        <taxon>Bacteria</taxon>
        <taxon>Bacillati</taxon>
        <taxon>Bacillota</taxon>
        <taxon>Bacilli</taxon>
        <taxon>Lactobacillales</taxon>
        <taxon>Lactobacillaceae</taxon>
        <taxon>Oenococcus</taxon>
    </lineage>
</organism>
<keyword evidence="3" id="KW-1003">Cell membrane</keyword>
<dbReference type="InterPro" id="IPR020846">
    <property type="entry name" value="MFS_dom"/>
</dbReference>
<protein>
    <submittedName>
        <fullName evidence="9">MFS transporter</fullName>
    </submittedName>
</protein>
<feature type="transmembrane region" description="Helical" evidence="7">
    <location>
        <begin position="244"/>
        <end position="265"/>
    </location>
</feature>
<evidence type="ECO:0000256" key="6">
    <source>
        <dbReference type="ARBA" id="ARBA00023136"/>
    </source>
</evidence>
<dbReference type="AlphaFoldDB" id="A0A6N4A053"/>
<dbReference type="GO" id="GO:0022857">
    <property type="term" value="F:transmembrane transporter activity"/>
    <property type="evidence" value="ECO:0007669"/>
    <property type="project" value="InterPro"/>
</dbReference>
<sequence length="403" mass="42934">MDKKTNNLGLKLGILATSLLISDATAISVTVAPMEATFSNISATTVESLVTIPSFSMLLFILLSNFVIRLIGKKKTVLLGLSMAFVGGVLPAFVTSFPAIIFCRFLLGAGVGTYNTLAVGLISDFFTGVEQKKLLGFQTATSAIGSALTTFLAGILVSYDWHYAYLVYALSIPILLVFYLNVPEPSKKIANDSSALNAQEKNKIKLNSTVILSVVSMFFMFVFLMNIATKTSEFLTEQNIKNAAFLGTALTIGGLLGAMSGFLYGRVYVHLKNITPIFSSAVVALGFAGVAYSSEMILFTVGTSLVYIGYSMLISYLYGVIFDNVNAASKNISVSLAMVACNLGAFFSPYIVSIISNVIGNSSAKEGLSMSVLFYGVLAVVFVFPVFKKGIGSNTTKAIDGNN</sequence>
<name>A0A6N4A053_OENOE</name>
<keyword evidence="6 7" id="KW-0472">Membrane</keyword>
<dbReference type="SUPFAM" id="SSF103473">
    <property type="entry name" value="MFS general substrate transporter"/>
    <property type="match status" value="1"/>
</dbReference>
<evidence type="ECO:0000256" key="5">
    <source>
        <dbReference type="ARBA" id="ARBA00022989"/>
    </source>
</evidence>
<dbReference type="InterPro" id="IPR011701">
    <property type="entry name" value="MFS"/>
</dbReference>
<feature type="transmembrane region" description="Helical" evidence="7">
    <location>
        <begin position="334"/>
        <end position="355"/>
    </location>
</feature>
<feature type="transmembrane region" description="Helical" evidence="7">
    <location>
        <begin position="163"/>
        <end position="183"/>
    </location>
</feature>
<dbReference type="RefSeq" id="WP_071419413.1">
    <property type="nucleotide sequence ID" value="NZ_MLKQ01000207.1"/>
</dbReference>
<feature type="transmembrane region" description="Helical" evidence="7">
    <location>
        <begin position="277"/>
        <end position="299"/>
    </location>
</feature>
<evidence type="ECO:0000256" key="7">
    <source>
        <dbReference type="SAM" id="Phobius"/>
    </source>
</evidence>
<reference evidence="9 10" key="1">
    <citation type="journal article" date="2016" name="BMC Genomics">
        <title>Consensus pan-genome assembly of the specialised wine bacterium Oenococcus oeni.</title>
        <authorList>
            <person name="Sternes P.R."/>
            <person name="Borneman A.R."/>
        </authorList>
    </citation>
    <scope>NUCLEOTIDE SEQUENCE [LARGE SCALE GENOMIC DNA]</scope>
    <source>
        <strain evidence="9 10">AWRIB661</strain>
    </source>
</reference>
<keyword evidence="5 7" id="KW-1133">Transmembrane helix</keyword>
<evidence type="ECO:0000256" key="3">
    <source>
        <dbReference type="ARBA" id="ARBA00022475"/>
    </source>
</evidence>
<proteinExistence type="predicted"/>
<evidence type="ECO:0000256" key="2">
    <source>
        <dbReference type="ARBA" id="ARBA00022448"/>
    </source>
</evidence>
<gene>
    <name evidence="9" type="ORF">ATX59_07795</name>
</gene>
<keyword evidence="4 7" id="KW-0812">Transmembrane</keyword>
<dbReference type="Proteomes" id="UP000181728">
    <property type="component" value="Unassembled WGS sequence"/>
</dbReference>
<evidence type="ECO:0000313" key="10">
    <source>
        <dbReference type="Proteomes" id="UP000181728"/>
    </source>
</evidence>
<feature type="transmembrane region" description="Helical" evidence="7">
    <location>
        <begin position="305"/>
        <end position="322"/>
    </location>
</feature>
<accession>A0A6N4A053</accession>
<comment type="subcellular location">
    <subcellularLocation>
        <location evidence="1">Cell membrane</location>
        <topology evidence="1">Multi-pass membrane protein</topology>
    </subcellularLocation>
</comment>
<comment type="caution">
    <text evidence="9">The sequence shown here is derived from an EMBL/GenBank/DDBJ whole genome shotgun (WGS) entry which is preliminary data.</text>
</comment>
<feature type="domain" description="Major facilitator superfamily (MFS) profile" evidence="8">
    <location>
        <begin position="9"/>
        <end position="388"/>
    </location>
</feature>
<feature type="transmembrane region" description="Helical" evidence="7">
    <location>
        <begin position="134"/>
        <end position="157"/>
    </location>
</feature>
<evidence type="ECO:0000256" key="1">
    <source>
        <dbReference type="ARBA" id="ARBA00004651"/>
    </source>
</evidence>
<dbReference type="Pfam" id="PF07690">
    <property type="entry name" value="MFS_1"/>
    <property type="match status" value="1"/>
</dbReference>
<dbReference type="InterPro" id="IPR036259">
    <property type="entry name" value="MFS_trans_sf"/>
</dbReference>
<evidence type="ECO:0000313" key="9">
    <source>
        <dbReference type="EMBL" id="OIM20627.1"/>
    </source>
</evidence>
<feature type="transmembrane region" description="Helical" evidence="7">
    <location>
        <begin position="367"/>
        <end position="387"/>
    </location>
</feature>
<dbReference type="InterPro" id="IPR050171">
    <property type="entry name" value="MFS_Transporters"/>
</dbReference>
<feature type="transmembrane region" description="Helical" evidence="7">
    <location>
        <begin position="99"/>
        <end position="122"/>
    </location>
</feature>
<keyword evidence="2" id="KW-0813">Transport</keyword>
<dbReference type="Gene3D" id="1.20.1250.20">
    <property type="entry name" value="MFS general substrate transporter like domains"/>
    <property type="match status" value="1"/>
</dbReference>
<dbReference type="PANTHER" id="PTHR23517">
    <property type="entry name" value="RESISTANCE PROTEIN MDTM, PUTATIVE-RELATED-RELATED"/>
    <property type="match status" value="1"/>
</dbReference>
<dbReference type="GO" id="GO:0005886">
    <property type="term" value="C:plasma membrane"/>
    <property type="evidence" value="ECO:0007669"/>
    <property type="project" value="UniProtKB-SubCell"/>
</dbReference>
<dbReference type="EMBL" id="MLOK01000053">
    <property type="protein sequence ID" value="OIM20627.1"/>
    <property type="molecule type" value="Genomic_DNA"/>
</dbReference>
<evidence type="ECO:0000259" key="8">
    <source>
        <dbReference type="PROSITE" id="PS50850"/>
    </source>
</evidence>
<feature type="transmembrane region" description="Helical" evidence="7">
    <location>
        <begin position="50"/>
        <end position="68"/>
    </location>
</feature>
<feature type="transmembrane region" description="Helical" evidence="7">
    <location>
        <begin position="75"/>
        <end position="93"/>
    </location>
</feature>